<proteinExistence type="predicted"/>
<dbReference type="RefSeq" id="WP_380251569.1">
    <property type="nucleotide sequence ID" value="NZ_JBHUII010000004.1"/>
</dbReference>
<organism evidence="1 2">
    <name type="scientific">Kiloniella antarctica</name>
    <dbReference type="NCBI Taxonomy" id="1550907"/>
    <lineage>
        <taxon>Bacteria</taxon>
        <taxon>Pseudomonadati</taxon>
        <taxon>Pseudomonadota</taxon>
        <taxon>Alphaproteobacteria</taxon>
        <taxon>Rhodospirillales</taxon>
        <taxon>Kiloniellaceae</taxon>
        <taxon>Kiloniella</taxon>
    </lineage>
</organism>
<comment type="caution">
    <text evidence="1">The sequence shown here is derived from an EMBL/GenBank/DDBJ whole genome shotgun (WGS) entry which is preliminary data.</text>
</comment>
<protein>
    <submittedName>
        <fullName evidence="1">Uncharacterized protein</fullName>
    </submittedName>
</protein>
<dbReference type="EMBL" id="JBHUII010000004">
    <property type="protein sequence ID" value="MFD2206213.1"/>
    <property type="molecule type" value="Genomic_DNA"/>
</dbReference>
<evidence type="ECO:0000313" key="2">
    <source>
        <dbReference type="Proteomes" id="UP001597294"/>
    </source>
</evidence>
<keyword evidence="2" id="KW-1185">Reference proteome</keyword>
<reference evidence="2" key="1">
    <citation type="journal article" date="2019" name="Int. J. Syst. Evol. Microbiol.">
        <title>The Global Catalogue of Microorganisms (GCM) 10K type strain sequencing project: providing services to taxonomists for standard genome sequencing and annotation.</title>
        <authorList>
            <consortium name="The Broad Institute Genomics Platform"/>
            <consortium name="The Broad Institute Genome Sequencing Center for Infectious Disease"/>
            <person name="Wu L."/>
            <person name="Ma J."/>
        </authorList>
    </citation>
    <scope>NUCLEOTIDE SEQUENCE [LARGE SCALE GENOMIC DNA]</scope>
    <source>
        <strain evidence="2">CGMCC 4.7192</strain>
    </source>
</reference>
<dbReference type="Proteomes" id="UP001597294">
    <property type="component" value="Unassembled WGS sequence"/>
</dbReference>
<gene>
    <name evidence="1" type="ORF">ACFSKO_11335</name>
</gene>
<accession>A0ABW5BJB5</accession>
<name>A0ABW5BJB5_9PROT</name>
<evidence type="ECO:0000313" key="1">
    <source>
        <dbReference type="EMBL" id="MFD2206213.1"/>
    </source>
</evidence>
<sequence>MHDWQLLNIFFDWKQGVVILELVEYKEIIELRATGVIDLRIPRHREWGPSVFINEAALSDRDKSGNMTLNIGMQTGDKLKITANEFVLPEGF</sequence>